<name>A0A1Y6CQ94_9PROT</name>
<dbReference type="InterPro" id="IPR010930">
    <property type="entry name" value="Flg_bb/hook_C_dom"/>
</dbReference>
<feature type="domain" description="Flagellar hook protein FlgE D2" evidence="8">
    <location>
        <begin position="180"/>
        <end position="299"/>
    </location>
</feature>
<keyword evidence="10" id="KW-0966">Cell projection</keyword>
<gene>
    <name evidence="10" type="ORF">SAMN05428998_12757</name>
</gene>
<dbReference type="InterPro" id="IPR037925">
    <property type="entry name" value="FlgE/F/G-like"/>
</dbReference>
<dbReference type="PANTHER" id="PTHR30435:SF1">
    <property type="entry name" value="FLAGELLAR HOOK PROTEIN FLGE"/>
    <property type="match status" value="1"/>
</dbReference>
<dbReference type="InterPro" id="IPR002371">
    <property type="entry name" value="FlgK"/>
</dbReference>
<protein>
    <recommendedName>
        <fullName evidence="3 5">Flagellar hook protein FlgE</fullName>
    </recommendedName>
</protein>
<keyword evidence="10" id="KW-0282">Flagellum</keyword>
<dbReference type="NCBIfam" id="NF004242">
    <property type="entry name" value="PRK05682.2-1"/>
    <property type="match status" value="1"/>
</dbReference>
<organism evidence="10 11">
    <name type="scientific">Tistlia consotensis USBA 355</name>
    <dbReference type="NCBI Taxonomy" id="560819"/>
    <lineage>
        <taxon>Bacteria</taxon>
        <taxon>Pseudomonadati</taxon>
        <taxon>Pseudomonadota</taxon>
        <taxon>Alphaproteobacteria</taxon>
        <taxon>Rhodospirillales</taxon>
        <taxon>Rhodovibrionaceae</taxon>
        <taxon>Tistlia</taxon>
    </lineage>
</organism>
<dbReference type="Pfam" id="PF07559">
    <property type="entry name" value="FlgE_D2"/>
    <property type="match status" value="1"/>
</dbReference>
<reference evidence="10 11" key="1">
    <citation type="submission" date="2017-04" db="EMBL/GenBank/DDBJ databases">
        <authorList>
            <person name="Afonso C.L."/>
            <person name="Miller P.J."/>
            <person name="Scott M.A."/>
            <person name="Spackman E."/>
            <person name="Goraichik I."/>
            <person name="Dimitrov K.M."/>
            <person name="Suarez D.L."/>
            <person name="Swayne D.E."/>
        </authorList>
    </citation>
    <scope>NUCLEOTIDE SEQUENCE [LARGE SCALE GENOMIC DNA]</scope>
    <source>
        <strain evidence="10 11">USBA 355</strain>
    </source>
</reference>
<evidence type="ECO:0000256" key="4">
    <source>
        <dbReference type="ARBA" id="ARBA00023143"/>
    </source>
</evidence>
<proteinExistence type="inferred from homology"/>
<feature type="domain" description="Flagellar basal body rod protein N-terminal" evidence="6">
    <location>
        <begin position="10"/>
        <end position="37"/>
    </location>
</feature>
<accession>A0A1Y6CQ94</accession>
<evidence type="ECO:0000259" key="9">
    <source>
        <dbReference type="Pfam" id="PF22692"/>
    </source>
</evidence>
<evidence type="ECO:0000256" key="2">
    <source>
        <dbReference type="ARBA" id="ARBA00009677"/>
    </source>
</evidence>
<dbReference type="STRING" id="560819.SAMN05428998_12757"/>
<keyword evidence="11" id="KW-1185">Reference proteome</keyword>
<dbReference type="InterPro" id="IPR020013">
    <property type="entry name" value="Flagellar_FlgE/F/G"/>
</dbReference>
<dbReference type="GO" id="GO:0005829">
    <property type="term" value="C:cytosol"/>
    <property type="evidence" value="ECO:0007669"/>
    <property type="project" value="TreeGrafter"/>
</dbReference>
<feature type="domain" description="Flagellar hook protein FlgE/F/G-like D1" evidence="9">
    <location>
        <begin position="85"/>
        <end position="153"/>
    </location>
</feature>
<dbReference type="Pfam" id="PF22692">
    <property type="entry name" value="LlgE_F_G_D1"/>
    <property type="match status" value="1"/>
</dbReference>
<evidence type="ECO:0000313" key="11">
    <source>
        <dbReference type="Proteomes" id="UP000192917"/>
    </source>
</evidence>
<sequence>MSIYGAMFSGVSGLNAQSRALGMISDNISNVNTVGYKSTQAQFATLVTQSINKDVYTPGGVRAKPAQQLEKQGLLQSSASGTDIAISGNGFFVVNESATPGLGDDYLFTRAGSFTRDASGNLKNTAGYYLQGWQLDSNGNPIGNTSVLSSLKTVNIANLSGTASATTTAQIGANLPSTAAVGDTQDISVQVYDSLGNAHDMTLTFTKAASNSWTYAVNDPVLAGTTTTSGTVTSGGTGSITFDGNGVPTAITAPNIGITWTTGGATNSTIAMDIGTVGEIGGITQFSGQFSLGKIEQNGVRFGEYSGVTISEDGIVTALFDNGETKDIYKIPVAQFSNPDGLGARDGNAYIQTSNSGDVTLTGANSGGAGKIAPGALEASNVDLAEEFTNMIVTQRAYSASAKVITTADQMLDELIRIGR</sequence>
<dbReference type="InterPro" id="IPR037058">
    <property type="entry name" value="Falgellar_hook_FlgE_sf"/>
</dbReference>
<dbReference type="Proteomes" id="UP000192917">
    <property type="component" value="Unassembled WGS sequence"/>
</dbReference>
<dbReference type="GO" id="GO:0005198">
    <property type="term" value="F:structural molecule activity"/>
    <property type="evidence" value="ECO:0007669"/>
    <property type="project" value="InterPro"/>
</dbReference>
<evidence type="ECO:0000256" key="5">
    <source>
        <dbReference type="RuleBase" id="RU362116"/>
    </source>
</evidence>
<dbReference type="PANTHER" id="PTHR30435">
    <property type="entry name" value="FLAGELLAR PROTEIN"/>
    <property type="match status" value="1"/>
</dbReference>
<comment type="function">
    <text evidence="5">A flexible structure which links the flagellar filament to the drive apparatus in the basal body.</text>
</comment>
<dbReference type="InterPro" id="IPR053967">
    <property type="entry name" value="LlgE_F_G-like_D1"/>
</dbReference>
<evidence type="ECO:0000259" key="6">
    <source>
        <dbReference type="Pfam" id="PF00460"/>
    </source>
</evidence>
<evidence type="ECO:0000259" key="8">
    <source>
        <dbReference type="Pfam" id="PF07559"/>
    </source>
</evidence>
<dbReference type="InterPro" id="IPR019776">
    <property type="entry name" value="Flagellar_basal_body_rod_CS"/>
</dbReference>
<dbReference type="AlphaFoldDB" id="A0A1Y6CQ94"/>
<evidence type="ECO:0000256" key="3">
    <source>
        <dbReference type="ARBA" id="ARBA00019015"/>
    </source>
</evidence>
<evidence type="ECO:0000313" key="10">
    <source>
        <dbReference type="EMBL" id="SMF67714.1"/>
    </source>
</evidence>
<comment type="subcellular location">
    <subcellularLocation>
        <location evidence="1 5">Bacterial flagellum basal body</location>
    </subcellularLocation>
</comment>
<dbReference type="GO" id="GO:0044780">
    <property type="term" value="P:bacterial-type flagellum assembly"/>
    <property type="evidence" value="ECO:0007669"/>
    <property type="project" value="InterPro"/>
</dbReference>
<dbReference type="PRINTS" id="PR01005">
    <property type="entry name" value="FLGHOOKAP1"/>
</dbReference>
<dbReference type="RefSeq" id="WP_085125401.1">
    <property type="nucleotide sequence ID" value="NZ_FWZX01000027.1"/>
</dbReference>
<feature type="domain" description="Flagellar basal-body/hook protein C-terminal" evidence="7">
    <location>
        <begin position="374"/>
        <end position="418"/>
    </location>
</feature>
<evidence type="ECO:0000256" key="1">
    <source>
        <dbReference type="ARBA" id="ARBA00004117"/>
    </source>
</evidence>
<keyword evidence="10" id="KW-0969">Cilium</keyword>
<dbReference type="SUPFAM" id="SSF117143">
    <property type="entry name" value="Flagellar hook protein flgE"/>
    <property type="match status" value="1"/>
</dbReference>
<dbReference type="InterPro" id="IPR001444">
    <property type="entry name" value="Flag_bb_rod_N"/>
</dbReference>
<dbReference type="GO" id="GO:0009424">
    <property type="term" value="C:bacterial-type flagellum hook"/>
    <property type="evidence" value="ECO:0007669"/>
    <property type="project" value="InterPro"/>
</dbReference>
<dbReference type="GO" id="GO:0009425">
    <property type="term" value="C:bacterial-type flagellum basal body"/>
    <property type="evidence" value="ECO:0007669"/>
    <property type="project" value="UniProtKB-SubCell"/>
</dbReference>
<evidence type="ECO:0000259" key="7">
    <source>
        <dbReference type="Pfam" id="PF06429"/>
    </source>
</evidence>
<dbReference type="PROSITE" id="PS00588">
    <property type="entry name" value="FLAGELLA_BB_ROD"/>
    <property type="match status" value="1"/>
</dbReference>
<dbReference type="Gene3D" id="2.60.98.20">
    <property type="entry name" value="Flagellar hook protein FlgE"/>
    <property type="match status" value="1"/>
</dbReference>
<dbReference type="Pfam" id="PF06429">
    <property type="entry name" value="Flg_bbr_C"/>
    <property type="match status" value="1"/>
</dbReference>
<dbReference type="GO" id="GO:0071978">
    <property type="term" value="P:bacterial-type flagellum-dependent swarming motility"/>
    <property type="evidence" value="ECO:0007669"/>
    <property type="project" value="TreeGrafter"/>
</dbReference>
<keyword evidence="4 5" id="KW-0975">Bacterial flagellum</keyword>
<dbReference type="InterPro" id="IPR011491">
    <property type="entry name" value="FlgE_D2"/>
</dbReference>
<dbReference type="Pfam" id="PF00460">
    <property type="entry name" value="Flg_bb_rod"/>
    <property type="match status" value="1"/>
</dbReference>
<comment type="similarity">
    <text evidence="2 5">Belongs to the flagella basal body rod proteins family.</text>
</comment>
<dbReference type="NCBIfam" id="TIGR03506">
    <property type="entry name" value="FlgEFG_subfam"/>
    <property type="match status" value="1"/>
</dbReference>
<dbReference type="EMBL" id="FWZX01000027">
    <property type="protein sequence ID" value="SMF67714.1"/>
    <property type="molecule type" value="Genomic_DNA"/>
</dbReference>